<keyword evidence="4 7" id="KW-0547">Nucleotide-binding</keyword>
<evidence type="ECO:0000256" key="1">
    <source>
        <dbReference type="ARBA" id="ARBA00005527"/>
    </source>
</evidence>
<dbReference type="Pfam" id="PF00069">
    <property type="entry name" value="Pkinase"/>
    <property type="match status" value="1"/>
</dbReference>
<evidence type="ECO:0000256" key="8">
    <source>
        <dbReference type="RuleBase" id="RU000304"/>
    </source>
</evidence>
<dbReference type="GO" id="GO:0005524">
    <property type="term" value="F:ATP binding"/>
    <property type="evidence" value="ECO:0007669"/>
    <property type="project" value="UniProtKB-UniRule"/>
</dbReference>
<feature type="domain" description="Protein kinase" evidence="9">
    <location>
        <begin position="10"/>
        <end position="307"/>
    </location>
</feature>
<evidence type="ECO:0000256" key="3">
    <source>
        <dbReference type="ARBA" id="ARBA00022679"/>
    </source>
</evidence>
<name>A0A8J8T814_HALGN</name>
<dbReference type="PROSITE" id="PS00108">
    <property type="entry name" value="PROTEIN_KINASE_ST"/>
    <property type="match status" value="1"/>
</dbReference>
<dbReference type="Gene3D" id="1.10.510.10">
    <property type="entry name" value="Transferase(Phosphotransferase) domain 1"/>
    <property type="match status" value="1"/>
</dbReference>
<dbReference type="GO" id="GO:0007165">
    <property type="term" value="P:signal transduction"/>
    <property type="evidence" value="ECO:0007669"/>
    <property type="project" value="TreeGrafter"/>
</dbReference>
<dbReference type="Gene3D" id="3.30.200.20">
    <property type="entry name" value="Phosphorylase Kinase, domain 1"/>
    <property type="match status" value="1"/>
</dbReference>
<accession>A0A8J8T814</accession>
<sequence length="314" mass="35921">MQKRDQAPHYRDFKVIGNGAFGYVFKAVESATGTPVAIKRSQKVGNKVSREFEVLTALKGKPNIIQLVDFFYSVDTKERLIQNSVFEFCDMSLEEVIKDLDRKLPSIYMPMADIKRFTKEILNGLSHMHSQRIVHRDLKPENILIKKGQVKICDFGSSKFLDESPAHKNTPYVVSRYYRAPELIFASNKYNEAIDIWAVGCILFELITKTPLFPGDTEGLQILEQACILGSPTEEDLHKLSQIVEERVLNIVRKAMQLPRMDLRLLFNKGKYSGEDIEMAADLVHRMLRWVPSDRVSAQEAMNHPFLQSTAINL</sequence>
<gene>
    <name evidence="10" type="ORF">FGO68_gene268</name>
</gene>
<dbReference type="InterPro" id="IPR017441">
    <property type="entry name" value="Protein_kinase_ATP_BS"/>
</dbReference>
<proteinExistence type="inferred from homology"/>
<protein>
    <recommendedName>
        <fullName evidence="9">Protein kinase domain-containing protein</fullName>
    </recommendedName>
</protein>
<comment type="similarity">
    <text evidence="1">Belongs to the protein kinase superfamily. CMGC Ser/Thr protein kinase family. GSK-3 subfamily.</text>
</comment>
<dbReference type="InterPro" id="IPR008271">
    <property type="entry name" value="Ser/Thr_kinase_AS"/>
</dbReference>
<evidence type="ECO:0000256" key="5">
    <source>
        <dbReference type="ARBA" id="ARBA00022777"/>
    </source>
</evidence>
<dbReference type="GO" id="GO:0030154">
    <property type="term" value="P:cell differentiation"/>
    <property type="evidence" value="ECO:0007669"/>
    <property type="project" value="TreeGrafter"/>
</dbReference>
<keyword evidence="2 8" id="KW-0723">Serine/threonine-protein kinase</keyword>
<evidence type="ECO:0000256" key="6">
    <source>
        <dbReference type="ARBA" id="ARBA00022840"/>
    </source>
</evidence>
<dbReference type="PANTHER" id="PTHR24057">
    <property type="entry name" value="GLYCOGEN SYNTHASE KINASE-3 ALPHA"/>
    <property type="match status" value="1"/>
</dbReference>
<dbReference type="InterPro" id="IPR000719">
    <property type="entry name" value="Prot_kinase_dom"/>
</dbReference>
<dbReference type="GO" id="GO:0005737">
    <property type="term" value="C:cytoplasm"/>
    <property type="evidence" value="ECO:0007669"/>
    <property type="project" value="TreeGrafter"/>
</dbReference>
<dbReference type="FunFam" id="1.10.510.10:FF:000624">
    <property type="entry name" value="Mitogen-activated protein kinase"/>
    <property type="match status" value="1"/>
</dbReference>
<dbReference type="GO" id="GO:0004674">
    <property type="term" value="F:protein serine/threonine kinase activity"/>
    <property type="evidence" value="ECO:0007669"/>
    <property type="project" value="UniProtKB-KW"/>
</dbReference>
<dbReference type="GO" id="GO:0005634">
    <property type="term" value="C:nucleus"/>
    <property type="evidence" value="ECO:0007669"/>
    <property type="project" value="TreeGrafter"/>
</dbReference>
<keyword evidence="11" id="KW-1185">Reference proteome</keyword>
<dbReference type="EMBL" id="RRYP01002148">
    <property type="protein sequence ID" value="TNV85100.1"/>
    <property type="molecule type" value="Genomic_DNA"/>
</dbReference>
<evidence type="ECO:0000313" key="11">
    <source>
        <dbReference type="Proteomes" id="UP000785679"/>
    </source>
</evidence>
<dbReference type="AlphaFoldDB" id="A0A8J8T814"/>
<keyword evidence="6 7" id="KW-0067">ATP-binding</keyword>
<comment type="caution">
    <text evidence="10">The sequence shown here is derived from an EMBL/GenBank/DDBJ whole genome shotgun (WGS) entry which is preliminary data.</text>
</comment>
<dbReference type="PROSITE" id="PS50011">
    <property type="entry name" value="PROTEIN_KINASE_DOM"/>
    <property type="match status" value="1"/>
</dbReference>
<evidence type="ECO:0000259" key="9">
    <source>
        <dbReference type="PROSITE" id="PS50011"/>
    </source>
</evidence>
<keyword evidence="3" id="KW-0808">Transferase</keyword>
<feature type="binding site" evidence="7">
    <location>
        <position position="39"/>
    </location>
    <ligand>
        <name>ATP</name>
        <dbReference type="ChEBI" id="CHEBI:30616"/>
    </ligand>
</feature>
<organism evidence="10 11">
    <name type="scientific">Halteria grandinella</name>
    <dbReference type="NCBI Taxonomy" id="5974"/>
    <lineage>
        <taxon>Eukaryota</taxon>
        <taxon>Sar</taxon>
        <taxon>Alveolata</taxon>
        <taxon>Ciliophora</taxon>
        <taxon>Intramacronucleata</taxon>
        <taxon>Spirotrichea</taxon>
        <taxon>Stichotrichia</taxon>
        <taxon>Sporadotrichida</taxon>
        <taxon>Halteriidae</taxon>
        <taxon>Halteria</taxon>
    </lineage>
</organism>
<dbReference type="PROSITE" id="PS00107">
    <property type="entry name" value="PROTEIN_KINASE_ATP"/>
    <property type="match status" value="1"/>
</dbReference>
<dbReference type="OrthoDB" id="272141at2759"/>
<reference evidence="10" key="1">
    <citation type="submission" date="2019-06" db="EMBL/GenBank/DDBJ databases">
        <authorList>
            <person name="Zheng W."/>
        </authorList>
    </citation>
    <scope>NUCLEOTIDE SEQUENCE</scope>
    <source>
        <strain evidence="10">QDHG01</strain>
    </source>
</reference>
<evidence type="ECO:0000313" key="10">
    <source>
        <dbReference type="EMBL" id="TNV85100.1"/>
    </source>
</evidence>
<dbReference type="Proteomes" id="UP000785679">
    <property type="component" value="Unassembled WGS sequence"/>
</dbReference>
<evidence type="ECO:0000256" key="7">
    <source>
        <dbReference type="PROSITE-ProRule" id="PRU10141"/>
    </source>
</evidence>
<evidence type="ECO:0000256" key="2">
    <source>
        <dbReference type="ARBA" id="ARBA00022527"/>
    </source>
</evidence>
<dbReference type="InterPro" id="IPR050591">
    <property type="entry name" value="GSK-3"/>
</dbReference>
<keyword evidence="5" id="KW-0418">Kinase</keyword>
<dbReference type="InterPro" id="IPR011009">
    <property type="entry name" value="Kinase-like_dom_sf"/>
</dbReference>
<dbReference type="SUPFAM" id="SSF56112">
    <property type="entry name" value="Protein kinase-like (PK-like)"/>
    <property type="match status" value="1"/>
</dbReference>
<dbReference type="PANTHER" id="PTHR24057:SF0">
    <property type="entry name" value="PROTEIN KINASE SHAGGY-RELATED"/>
    <property type="match status" value="1"/>
</dbReference>
<dbReference type="SMART" id="SM00220">
    <property type="entry name" value="S_TKc"/>
    <property type="match status" value="1"/>
</dbReference>
<evidence type="ECO:0000256" key="4">
    <source>
        <dbReference type="ARBA" id="ARBA00022741"/>
    </source>
</evidence>